<evidence type="ECO:0000313" key="1">
    <source>
        <dbReference type="EMBL" id="HFZ09256.1"/>
    </source>
</evidence>
<comment type="caution">
    <text evidence="1">The sequence shown here is derived from an EMBL/GenBank/DDBJ whole genome shotgun (WGS) entry which is preliminary data.</text>
</comment>
<sequence>MEFAKGYTPISKTASATAATSTLTIWTPASGKRIALTDIEFSGPALAGNLTIYFDDTSIRAYEVFSSTAIGFHYQTPILSNTVNASLKVKGDVVGRLKVNANGFELD</sequence>
<organism evidence="1">
    <name type="scientific">candidate division CPR3 bacterium</name>
    <dbReference type="NCBI Taxonomy" id="2268181"/>
    <lineage>
        <taxon>Bacteria</taxon>
        <taxon>Bacteria division CPR3</taxon>
    </lineage>
</organism>
<dbReference type="EMBL" id="DTGG01000121">
    <property type="protein sequence ID" value="HFZ09256.1"/>
    <property type="molecule type" value="Genomic_DNA"/>
</dbReference>
<dbReference type="AlphaFoldDB" id="A0A7V3JAB7"/>
<accession>A0A7V3JAB7</accession>
<name>A0A7V3JAB7_UNCC3</name>
<protein>
    <submittedName>
        <fullName evidence="1">Uncharacterized protein</fullName>
    </submittedName>
</protein>
<gene>
    <name evidence="1" type="ORF">ENV41_03905</name>
</gene>
<proteinExistence type="predicted"/>
<reference evidence="1" key="1">
    <citation type="journal article" date="2020" name="mSystems">
        <title>Genome- and Community-Level Interaction Insights into Carbon Utilization and Element Cycling Functions of Hydrothermarchaeota in Hydrothermal Sediment.</title>
        <authorList>
            <person name="Zhou Z."/>
            <person name="Liu Y."/>
            <person name="Xu W."/>
            <person name="Pan J."/>
            <person name="Luo Z.H."/>
            <person name="Li M."/>
        </authorList>
    </citation>
    <scope>NUCLEOTIDE SEQUENCE [LARGE SCALE GENOMIC DNA]</scope>
    <source>
        <strain evidence="1">SpSt-757</strain>
    </source>
</reference>